<evidence type="ECO:0000256" key="2">
    <source>
        <dbReference type="SAM" id="SignalP"/>
    </source>
</evidence>
<dbReference type="EMBL" id="JADFUA010000001">
    <property type="protein sequence ID" value="MBE9608361.1"/>
    <property type="molecule type" value="Genomic_DNA"/>
</dbReference>
<name>A0A8J7FPS6_9NEIS</name>
<organism evidence="4 5">
    <name type="scientific">Chitinilyticum piscinae</name>
    <dbReference type="NCBI Taxonomy" id="2866724"/>
    <lineage>
        <taxon>Bacteria</taxon>
        <taxon>Pseudomonadati</taxon>
        <taxon>Pseudomonadota</taxon>
        <taxon>Betaproteobacteria</taxon>
        <taxon>Neisseriales</taxon>
        <taxon>Chitinibacteraceae</taxon>
        <taxon>Chitinilyticum</taxon>
    </lineage>
</organism>
<dbReference type="GO" id="GO:0005975">
    <property type="term" value="P:carbohydrate metabolic process"/>
    <property type="evidence" value="ECO:0007669"/>
    <property type="project" value="InterPro"/>
</dbReference>
<feature type="domain" description="Chitin-binding type-3" evidence="3">
    <location>
        <begin position="141"/>
        <end position="184"/>
    </location>
</feature>
<dbReference type="Gene3D" id="2.10.10.20">
    <property type="entry name" value="Carbohydrate-binding module superfamily 5/12"/>
    <property type="match status" value="2"/>
</dbReference>
<keyword evidence="2" id="KW-0732">Signal</keyword>
<keyword evidence="5" id="KW-1185">Reference proteome</keyword>
<dbReference type="AlphaFoldDB" id="A0A8J7FPS6"/>
<dbReference type="GO" id="GO:0030246">
    <property type="term" value="F:carbohydrate binding"/>
    <property type="evidence" value="ECO:0007669"/>
    <property type="project" value="InterPro"/>
</dbReference>
<dbReference type="InterPro" id="IPR036573">
    <property type="entry name" value="CBM_sf_5/12"/>
</dbReference>
<dbReference type="Proteomes" id="UP000604481">
    <property type="component" value="Unassembled WGS sequence"/>
</dbReference>
<keyword evidence="1" id="KW-0378">Hydrolase</keyword>
<reference evidence="4 5" key="1">
    <citation type="submission" date="2020-10" db="EMBL/GenBank/DDBJ databases">
        <title>The genome sequence of Chitinilyticum litopenaei 4Y14.</title>
        <authorList>
            <person name="Liu Y."/>
        </authorList>
    </citation>
    <scope>NUCLEOTIDE SEQUENCE [LARGE SCALE GENOMIC DNA]</scope>
    <source>
        <strain evidence="4 5">4Y14</strain>
    </source>
</reference>
<sequence length="368" mass="39626">MNHSLKAFWLCGGLLLASAAAQACSPPPISPPPRPVGLDGKLPVTYPEISATPTPSPIPCPVKSYGYTASMPSLSDAESDKLGIPGGSGLSAPAWDSAKIYNGGELASYNGQVYKAKWWTQNEAPGNAYGAWELQASGSGPQPWDKDRIYNAGDQAVFQAGLYRAKWWTQGNTPGDQWGPWESLGPAPVAPATGRPAPYSVFVQQETRPSGEVVLHVSHSSYLPHRQIRYYASNDCTVATSESYIGNGSGTPPERWEIRMDGKVVTTVSASQFLQFLPRPVATLPPDSSRFVMRDSNGVCQYAPGTTLFTWDGFNGAGTGVTVMIPKGNGTYWNPQSPDQYLSTWACNGDACRPSTLLWHTRMGTMAW</sequence>
<dbReference type="CDD" id="cd12215">
    <property type="entry name" value="ChiC_BD"/>
    <property type="match status" value="2"/>
</dbReference>
<accession>A0A8J7FPS6</accession>
<feature type="signal peptide" evidence="2">
    <location>
        <begin position="1"/>
        <end position="23"/>
    </location>
</feature>
<dbReference type="RefSeq" id="WP_194114851.1">
    <property type="nucleotide sequence ID" value="NZ_JADFUA010000001.1"/>
</dbReference>
<dbReference type="Pfam" id="PF02839">
    <property type="entry name" value="CBM_5_12"/>
    <property type="match status" value="2"/>
</dbReference>
<comment type="caution">
    <text evidence="4">The sequence shown here is derived from an EMBL/GenBank/DDBJ whole genome shotgun (WGS) entry which is preliminary data.</text>
</comment>
<dbReference type="GO" id="GO:0004553">
    <property type="term" value="F:hydrolase activity, hydrolyzing O-glycosyl compounds"/>
    <property type="evidence" value="ECO:0007669"/>
    <property type="project" value="InterPro"/>
</dbReference>
<dbReference type="InterPro" id="IPR003610">
    <property type="entry name" value="CBM5/12"/>
</dbReference>
<dbReference type="SUPFAM" id="SSF51055">
    <property type="entry name" value="Carbohydrate binding domain"/>
    <property type="match status" value="2"/>
</dbReference>
<feature type="chain" id="PRO_5035328521" description="Chitin-binding type-3 domain-containing protein" evidence="2">
    <location>
        <begin position="24"/>
        <end position="368"/>
    </location>
</feature>
<proteinExistence type="predicted"/>
<dbReference type="SMART" id="SM00495">
    <property type="entry name" value="ChtBD3"/>
    <property type="match status" value="2"/>
</dbReference>
<dbReference type="GO" id="GO:0005576">
    <property type="term" value="C:extracellular region"/>
    <property type="evidence" value="ECO:0007669"/>
    <property type="project" value="InterPro"/>
</dbReference>
<evidence type="ECO:0000313" key="4">
    <source>
        <dbReference type="EMBL" id="MBE9608361.1"/>
    </source>
</evidence>
<feature type="domain" description="Chitin-binding type-3" evidence="3">
    <location>
        <begin position="92"/>
        <end position="135"/>
    </location>
</feature>
<dbReference type="PROSITE" id="PS51257">
    <property type="entry name" value="PROKAR_LIPOPROTEIN"/>
    <property type="match status" value="1"/>
</dbReference>
<evidence type="ECO:0000256" key="1">
    <source>
        <dbReference type="ARBA" id="ARBA00022801"/>
    </source>
</evidence>
<protein>
    <recommendedName>
        <fullName evidence="3">Chitin-binding type-3 domain-containing protein</fullName>
    </recommendedName>
</protein>
<evidence type="ECO:0000313" key="5">
    <source>
        <dbReference type="Proteomes" id="UP000604481"/>
    </source>
</evidence>
<evidence type="ECO:0000259" key="3">
    <source>
        <dbReference type="SMART" id="SM00495"/>
    </source>
</evidence>
<gene>
    <name evidence="4" type="ORF">INR99_03270</name>
</gene>